<dbReference type="CDD" id="cd06121">
    <property type="entry name" value="cupin_YML079wp"/>
    <property type="match status" value="1"/>
</dbReference>
<evidence type="ECO:0000313" key="4">
    <source>
        <dbReference type="Proteomes" id="UP000799539"/>
    </source>
</evidence>
<dbReference type="SUPFAM" id="SSF51182">
    <property type="entry name" value="RmlC-like cupins"/>
    <property type="match status" value="1"/>
</dbReference>
<feature type="region of interest" description="Disordered" evidence="1">
    <location>
        <begin position="37"/>
        <end position="65"/>
    </location>
</feature>
<accession>A0A6A6F5R8</accession>
<dbReference type="OrthoDB" id="6614653at2759"/>
<keyword evidence="4" id="KW-1185">Reference proteome</keyword>
<protein>
    <recommendedName>
        <fullName evidence="2">DUF985 domain-containing protein</fullName>
    </recommendedName>
</protein>
<evidence type="ECO:0000259" key="2">
    <source>
        <dbReference type="Pfam" id="PF06172"/>
    </source>
</evidence>
<dbReference type="PANTHER" id="PTHR33387">
    <property type="entry name" value="RMLC-LIKE JELLY ROLL FOLD PROTEIN"/>
    <property type="match status" value="1"/>
</dbReference>
<dbReference type="InterPro" id="IPR039935">
    <property type="entry name" value="YML079W-like"/>
</dbReference>
<evidence type="ECO:0000313" key="3">
    <source>
        <dbReference type="EMBL" id="KAF2207911.1"/>
    </source>
</evidence>
<dbReference type="Gene3D" id="2.60.120.10">
    <property type="entry name" value="Jelly Rolls"/>
    <property type="match status" value="1"/>
</dbReference>
<dbReference type="Proteomes" id="UP000799539">
    <property type="component" value="Unassembled WGS sequence"/>
</dbReference>
<reference evidence="3" key="1">
    <citation type="journal article" date="2020" name="Stud. Mycol.">
        <title>101 Dothideomycetes genomes: a test case for predicting lifestyles and emergence of pathogens.</title>
        <authorList>
            <person name="Haridas S."/>
            <person name="Albert R."/>
            <person name="Binder M."/>
            <person name="Bloem J."/>
            <person name="Labutti K."/>
            <person name="Salamov A."/>
            <person name="Andreopoulos B."/>
            <person name="Baker S."/>
            <person name="Barry K."/>
            <person name="Bills G."/>
            <person name="Bluhm B."/>
            <person name="Cannon C."/>
            <person name="Castanera R."/>
            <person name="Culley D."/>
            <person name="Daum C."/>
            <person name="Ezra D."/>
            <person name="Gonzalez J."/>
            <person name="Henrissat B."/>
            <person name="Kuo A."/>
            <person name="Liang C."/>
            <person name="Lipzen A."/>
            <person name="Lutzoni F."/>
            <person name="Magnuson J."/>
            <person name="Mondo S."/>
            <person name="Nolan M."/>
            <person name="Ohm R."/>
            <person name="Pangilinan J."/>
            <person name="Park H.-J."/>
            <person name="Ramirez L."/>
            <person name="Alfaro M."/>
            <person name="Sun H."/>
            <person name="Tritt A."/>
            <person name="Yoshinaga Y."/>
            <person name="Zwiers L.-H."/>
            <person name="Turgeon B."/>
            <person name="Goodwin S."/>
            <person name="Spatafora J."/>
            <person name="Crous P."/>
            <person name="Grigoriev I."/>
        </authorList>
    </citation>
    <scope>NUCLEOTIDE SEQUENCE</scope>
    <source>
        <strain evidence="3">SCOH1-5</strain>
    </source>
</reference>
<organism evidence="3 4">
    <name type="scientific">Cercospora zeae-maydis SCOH1-5</name>
    <dbReference type="NCBI Taxonomy" id="717836"/>
    <lineage>
        <taxon>Eukaryota</taxon>
        <taxon>Fungi</taxon>
        <taxon>Dikarya</taxon>
        <taxon>Ascomycota</taxon>
        <taxon>Pezizomycotina</taxon>
        <taxon>Dothideomycetes</taxon>
        <taxon>Dothideomycetidae</taxon>
        <taxon>Mycosphaerellales</taxon>
        <taxon>Mycosphaerellaceae</taxon>
        <taxon>Cercospora</taxon>
    </lineage>
</organism>
<dbReference type="EMBL" id="ML992699">
    <property type="protein sequence ID" value="KAF2207911.1"/>
    <property type="molecule type" value="Genomic_DNA"/>
</dbReference>
<dbReference type="InterPro" id="IPR014710">
    <property type="entry name" value="RmlC-like_jellyroll"/>
</dbReference>
<dbReference type="InterPro" id="IPR011051">
    <property type="entry name" value="RmlC_Cupin_sf"/>
</dbReference>
<name>A0A6A6F5R8_9PEZI</name>
<dbReference type="PANTHER" id="PTHR33387:SF3">
    <property type="entry name" value="DUF985 DOMAIN-CONTAINING PROTEIN"/>
    <property type="match status" value="1"/>
</dbReference>
<gene>
    <name evidence="3" type="ORF">CERZMDRAFT_114883</name>
</gene>
<dbReference type="InterPro" id="IPR009327">
    <property type="entry name" value="Cupin_DUF985"/>
</dbReference>
<dbReference type="AlphaFoldDB" id="A0A6A6F5R8"/>
<feature type="domain" description="DUF985" evidence="2">
    <location>
        <begin position="21"/>
        <end position="176"/>
    </location>
</feature>
<proteinExistence type="predicted"/>
<evidence type="ECO:0000256" key="1">
    <source>
        <dbReference type="SAM" id="MobiDB-lite"/>
    </source>
</evidence>
<dbReference type="Pfam" id="PF06172">
    <property type="entry name" value="Cupin_5"/>
    <property type="match status" value="1"/>
</dbReference>
<sequence length="201" mass="22665">MALQPYFDVNGSQDESSELKAVIAALGMQKHPEGGYFVETDRDPLRVPNPLPSSADEDEDQTRSASTTIHYLLTPKSPLGAWHRNKARTVHTLHRGRGRYVIIHADEESRWKSKARVEVFTVGQDVLQGERLQWIVEGGKYKTSFLLPDERGGDGSEGLLISETVVPGFEYSDHDFLKIERLAALVTDEEAAEMSWMLRKR</sequence>